<dbReference type="SUPFAM" id="SSF57701">
    <property type="entry name" value="Zn2/Cys6 DNA-binding domain"/>
    <property type="match status" value="1"/>
</dbReference>
<dbReference type="AlphaFoldDB" id="F2RZF0"/>
<evidence type="ECO:0000256" key="4">
    <source>
        <dbReference type="ARBA" id="ARBA00023242"/>
    </source>
</evidence>
<dbReference type="HOGENOM" id="CLU_742248_0_0_1"/>
<keyword evidence="1" id="KW-0805">Transcription regulation</keyword>
<name>F2RZF0_TRIT1</name>
<evidence type="ECO:0000313" key="7">
    <source>
        <dbReference type="Proteomes" id="UP000009172"/>
    </source>
</evidence>
<gene>
    <name evidence="6" type="ORF">TESG_04131</name>
</gene>
<evidence type="ECO:0000256" key="2">
    <source>
        <dbReference type="ARBA" id="ARBA00023125"/>
    </source>
</evidence>
<dbReference type="GO" id="GO:0000981">
    <property type="term" value="F:DNA-binding transcription factor activity, RNA polymerase II-specific"/>
    <property type="evidence" value="ECO:0007669"/>
    <property type="project" value="InterPro"/>
</dbReference>
<dbReference type="GO" id="GO:0003677">
    <property type="term" value="F:DNA binding"/>
    <property type="evidence" value="ECO:0007669"/>
    <property type="project" value="UniProtKB-KW"/>
</dbReference>
<dbReference type="PRINTS" id="PR00755">
    <property type="entry name" value="AFLATOXINBRP"/>
</dbReference>
<dbReference type="OrthoDB" id="5069333at2759"/>
<dbReference type="InterPro" id="IPR050675">
    <property type="entry name" value="OAF3"/>
</dbReference>
<reference evidence="7" key="1">
    <citation type="journal article" date="2012" name="MBio">
        <title>Comparative genome analysis of Trichophyton rubrum and related dermatophytes reveals candidate genes involved in infection.</title>
        <authorList>
            <person name="Martinez D.A."/>
            <person name="Oliver B.G."/>
            <person name="Graeser Y."/>
            <person name="Goldberg J.M."/>
            <person name="Li W."/>
            <person name="Martinez-Rossi N.M."/>
            <person name="Monod M."/>
            <person name="Shelest E."/>
            <person name="Barton R.C."/>
            <person name="Birch E."/>
            <person name="Brakhage A.A."/>
            <person name="Chen Z."/>
            <person name="Gurr S.J."/>
            <person name="Heiman D."/>
            <person name="Heitman J."/>
            <person name="Kosti I."/>
            <person name="Rossi A."/>
            <person name="Saif S."/>
            <person name="Samalova M."/>
            <person name="Saunders C.W."/>
            <person name="Shea T."/>
            <person name="Summerbell R.C."/>
            <person name="Xu J."/>
            <person name="Young S."/>
            <person name="Zeng Q."/>
            <person name="Birren B.W."/>
            <person name="Cuomo C.A."/>
            <person name="White T.C."/>
        </authorList>
    </citation>
    <scope>NUCLEOTIDE SEQUENCE [LARGE SCALE GENOMIC DNA]</scope>
    <source>
        <strain evidence="7">CBS 112818</strain>
    </source>
</reference>
<evidence type="ECO:0000313" key="6">
    <source>
        <dbReference type="EMBL" id="EGD96699.1"/>
    </source>
</evidence>
<dbReference type="PROSITE" id="PS50048">
    <property type="entry name" value="ZN2_CY6_FUNGAL_2"/>
    <property type="match status" value="1"/>
</dbReference>
<proteinExistence type="predicted"/>
<sequence>MRHSGKDTCKFRAACDSCNDAKVRCSKTRPTCVRCGRKRLPCIYGASRRAGRRSAVPMANNTATEESNSFDITMEQSATIFPKSLQLGQSSPQISLSNILGVHSASTSSLTGNEDVHDKEPMIFDLQAWNMDALYSPSISHSSNNLLPYVTAAADPVGSGNEIPGGETEGKATCNCHGQQQNGYSSYLIPILHGADISTDIRLIQFREMVDLSLRLLSCPVVGTNPTDLLLIGTLISSGLSVLEQVLRADTTRNQLPRLSIGQFQIDVDLDYSTLRSGLWRSLIKKVRCALTGFRSVLCIMRRSGCESLAGTIAEGLISMLEEKQQKLEVEWMVSGADFNIDDLVSGIDESNTLEKTCEQQETINESRTICSL</sequence>
<keyword evidence="3" id="KW-0804">Transcription</keyword>
<dbReference type="Proteomes" id="UP000009172">
    <property type="component" value="Unassembled WGS sequence"/>
</dbReference>
<dbReference type="GO" id="GO:0008270">
    <property type="term" value="F:zinc ion binding"/>
    <property type="evidence" value="ECO:0007669"/>
    <property type="project" value="InterPro"/>
</dbReference>
<keyword evidence="4" id="KW-0539">Nucleus</keyword>
<keyword evidence="7" id="KW-1185">Reference proteome</keyword>
<keyword evidence="2" id="KW-0238">DNA-binding</keyword>
<dbReference type="InterPro" id="IPR001138">
    <property type="entry name" value="Zn2Cys6_DnaBD"/>
</dbReference>
<accession>F2RZF0</accession>
<dbReference type="PANTHER" id="PTHR31069:SF31">
    <property type="entry name" value="MONODICTYPHENONE CLUSTER TRANSCRIPTION FACTOR-RELATED"/>
    <property type="match status" value="1"/>
</dbReference>
<organism evidence="6 7">
    <name type="scientific">Trichophyton tonsurans (strain CBS 112818)</name>
    <name type="common">Scalp ringworm fungus</name>
    <dbReference type="NCBI Taxonomy" id="647933"/>
    <lineage>
        <taxon>Eukaryota</taxon>
        <taxon>Fungi</taxon>
        <taxon>Dikarya</taxon>
        <taxon>Ascomycota</taxon>
        <taxon>Pezizomycotina</taxon>
        <taxon>Eurotiomycetes</taxon>
        <taxon>Eurotiomycetidae</taxon>
        <taxon>Onygenales</taxon>
        <taxon>Arthrodermataceae</taxon>
        <taxon>Trichophyton</taxon>
    </lineage>
</organism>
<dbReference type="InterPro" id="IPR036864">
    <property type="entry name" value="Zn2-C6_fun-type_DNA-bd_sf"/>
</dbReference>
<feature type="domain" description="Zn(2)-C6 fungal-type" evidence="5">
    <location>
        <begin position="14"/>
        <end position="44"/>
    </location>
</feature>
<dbReference type="Pfam" id="PF00172">
    <property type="entry name" value="Zn_clus"/>
    <property type="match status" value="1"/>
</dbReference>
<evidence type="ECO:0000256" key="3">
    <source>
        <dbReference type="ARBA" id="ARBA00023163"/>
    </source>
</evidence>
<dbReference type="PANTHER" id="PTHR31069">
    <property type="entry name" value="OLEATE-ACTIVATED TRANSCRIPTION FACTOR 1-RELATED"/>
    <property type="match status" value="1"/>
</dbReference>
<evidence type="ECO:0000259" key="5">
    <source>
        <dbReference type="PROSITE" id="PS50048"/>
    </source>
</evidence>
<dbReference type="CDD" id="cd00067">
    <property type="entry name" value="GAL4"/>
    <property type="match status" value="1"/>
</dbReference>
<dbReference type="Gene3D" id="4.10.240.10">
    <property type="entry name" value="Zn(2)-C6 fungal-type DNA-binding domain"/>
    <property type="match status" value="1"/>
</dbReference>
<evidence type="ECO:0000256" key="1">
    <source>
        <dbReference type="ARBA" id="ARBA00023015"/>
    </source>
</evidence>
<protein>
    <recommendedName>
        <fullName evidence="5">Zn(2)-C6 fungal-type domain-containing protein</fullName>
    </recommendedName>
</protein>
<dbReference type="EMBL" id="GG698496">
    <property type="protein sequence ID" value="EGD96699.1"/>
    <property type="molecule type" value="Genomic_DNA"/>
</dbReference>